<evidence type="ECO:0000313" key="2">
    <source>
        <dbReference type="EMBL" id="TMM56974.1"/>
    </source>
</evidence>
<organism evidence="2 3">
    <name type="scientific">Maribacter algarum</name>
    <name type="common">ex Zhang et al. 2020</name>
    <dbReference type="NCBI Taxonomy" id="2578118"/>
    <lineage>
        <taxon>Bacteria</taxon>
        <taxon>Pseudomonadati</taxon>
        <taxon>Bacteroidota</taxon>
        <taxon>Flavobacteriia</taxon>
        <taxon>Flavobacteriales</taxon>
        <taxon>Flavobacteriaceae</taxon>
        <taxon>Maribacter</taxon>
    </lineage>
</organism>
<dbReference type="AlphaFoldDB" id="A0A5S3PQK6"/>
<feature type="signal peptide" evidence="1">
    <location>
        <begin position="1"/>
        <end position="22"/>
    </location>
</feature>
<comment type="caution">
    <text evidence="2">The sequence shown here is derived from an EMBL/GenBank/DDBJ whole genome shotgun (WGS) entry which is preliminary data.</text>
</comment>
<dbReference type="OrthoDB" id="1414892at2"/>
<feature type="chain" id="PRO_5024295742" description="YD repeat-containing protein" evidence="1">
    <location>
        <begin position="23"/>
        <end position="306"/>
    </location>
</feature>
<reference evidence="2 3" key="1">
    <citation type="submission" date="2019-05" db="EMBL/GenBank/DDBJ databases">
        <authorList>
            <person name="Zhang J.-Y."/>
            <person name="Feg X."/>
            <person name="Du Z.-J."/>
        </authorList>
    </citation>
    <scope>NUCLEOTIDE SEQUENCE [LARGE SCALE GENOMIC DNA]</scope>
    <source>
        <strain evidence="2 3">RZ26</strain>
    </source>
</reference>
<protein>
    <recommendedName>
        <fullName evidence="4">YD repeat-containing protein</fullName>
    </recommendedName>
</protein>
<proteinExistence type="predicted"/>
<sequence length="306" mass="35379">MVKKYTVLFLIVLMLFPLGMNAQEIQIFSVADFDLKGSVKSCLVSTKYGKEEYDFNEEGLLSKSVTRYNDADYDITYYKYSKGMLLEKRLENYRDNVFDKSTSIASFYTIDSLLNLKITEKIISYNKEFLDQYEYFFKNDSIFKIVHTNDSGIDETFVTYTDVKGEQTQTYTLSGVVQKTVRTSVIKEQDSIISRNVLTRKFLDGVANSALEENFDGADKLISSTKFFRNPKTRKLANVETAGFAYDESGVLSKIEIQVGKVLETKEYIYQFDENGNWIKEIITPDNTYKTRKISYYESIAEVKEE</sequence>
<keyword evidence="1" id="KW-0732">Signal</keyword>
<dbReference type="EMBL" id="VATY01000002">
    <property type="protein sequence ID" value="TMM56974.1"/>
    <property type="molecule type" value="Genomic_DNA"/>
</dbReference>
<evidence type="ECO:0008006" key="4">
    <source>
        <dbReference type="Google" id="ProtNLM"/>
    </source>
</evidence>
<gene>
    <name evidence="2" type="ORF">FEE95_10800</name>
</gene>
<dbReference type="Proteomes" id="UP000310314">
    <property type="component" value="Unassembled WGS sequence"/>
</dbReference>
<keyword evidence="3" id="KW-1185">Reference proteome</keyword>
<name>A0A5S3PQK6_9FLAO</name>
<dbReference type="RefSeq" id="WP_138657958.1">
    <property type="nucleotide sequence ID" value="NZ_VATY01000002.1"/>
</dbReference>
<evidence type="ECO:0000256" key="1">
    <source>
        <dbReference type="SAM" id="SignalP"/>
    </source>
</evidence>
<evidence type="ECO:0000313" key="3">
    <source>
        <dbReference type="Proteomes" id="UP000310314"/>
    </source>
</evidence>
<accession>A0A5S3PQK6</accession>